<dbReference type="SUPFAM" id="SSF55447">
    <property type="entry name" value="CO dehydrogenase flavoprotein C-terminal domain-like"/>
    <property type="match status" value="1"/>
</dbReference>
<evidence type="ECO:0000256" key="3">
    <source>
        <dbReference type="ARBA" id="ARBA00023002"/>
    </source>
</evidence>
<dbReference type="RefSeq" id="WP_330136174.1">
    <property type="nucleotide sequence ID" value="NZ_JAUTXY010000015.1"/>
</dbReference>
<dbReference type="PROSITE" id="PS51387">
    <property type="entry name" value="FAD_PCMH"/>
    <property type="match status" value="1"/>
</dbReference>
<dbReference type="Proteomes" id="UP001336020">
    <property type="component" value="Unassembled WGS sequence"/>
</dbReference>
<keyword evidence="2" id="KW-0274">FAD</keyword>
<evidence type="ECO:0000256" key="2">
    <source>
        <dbReference type="ARBA" id="ARBA00022827"/>
    </source>
</evidence>
<dbReference type="InterPro" id="IPR005107">
    <property type="entry name" value="CO_DH_flav_C"/>
</dbReference>
<dbReference type="InterPro" id="IPR051312">
    <property type="entry name" value="Diverse_Substr_Oxidored"/>
</dbReference>
<gene>
    <name evidence="5" type="ORF">Q7514_26125</name>
</gene>
<evidence type="ECO:0000256" key="1">
    <source>
        <dbReference type="ARBA" id="ARBA00022630"/>
    </source>
</evidence>
<organism evidence="5 6">
    <name type="scientific">Rhodococcus artemisiae</name>
    <dbReference type="NCBI Taxonomy" id="714159"/>
    <lineage>
        <taxon>Bacteria</taxon>
        <taxon>Bacillati</taxon>
        <taxon>Actinomycetota</taxon>
        <taxon>Actinomycetes</taxon>
        <taxon>Mycobacteriales</taxon>
        <taxon>Nocardiaceae</taxon>
        <taxon>Rhodococcus</taxon>
    </lineage>
</organism>
<dbReference type="SMART" id="SM01092">
    <property type="entry name" value="CO_deh_flav_C"/>
    <property type="match status" value="1"/>
</dbReference>
<dbReference type="InterPro" id="IPR016167">
    <property type="entry name" value="FAD-bd_PCMH_sub1"/>
</dbReference>
<dbReference type="SUPFAM" id="SSF56176">
    <property type="entry name" value="FAD-binding/transporter-associated domain-like"/>
    <property type="match status" value="1"/>
</dbReference>
<proteinExistence type="predicted"/>
<dbReference type="Pfam" id="PF03450">
    <property type="entry name" value="CO_deh_flav_C"/>
    <property type="match status" value="1"/>
</dbReference>
<reference evidence="5 6" key="1">
    <citation type="submission" date="2023-07" db="EMBL/GenBank/DDBJ databases">
        <authorList>
            <person name="Girao M."/>
            <person name="Carvalho M.F."/>
        </authorList>
    </citation>
    <scope>NUCLEOTIDE SEQUENCE [LARGE SCALE GENOMIC DNA]</scope>
    <source>
        <strain evidence="5 6">YIM65754</strain>
    </source>
</reference>
<dbReference type="InterPro" id="IPR002346">
    <property type="entry name" value="Mopterin_DH_FAD-bd"/>
</dbReference>
<dbReference type="Gene3D" id="3.30.465.10">
    <property type="match status" value="1"/>
</dbReference>
<feature type="domain" description="FAD-binding PCMH-type" evidence="4">
    <location>
        <begin position="1"/>
        <end position="177"/>
    </location>
</feature>
<dbReference type="InterPro" id="IPR016166">
    <property type="entry name" value="FAD-bd_PCMH"/>
</dbReference>
<dbReference type="PANTHER" id="PTHR42659:SF2">
    <property type="entry name" value="XANTHINE DEHYDROGENASE SUBUNIT C-RELATED"/>
    <property type="match status" value="1"/>
</dbReference>
<accession>A0ABU7LHG5</accession>
<keyword evidence="1" id="KW-0285">Flavoprotein</keyword>
<name>A0ABU7LHG5_9NOCA</name>
<comment type="caution">
    <text evidence="5">The sequence shown here is derived from an EMBL/GenBank/DDBJ whole genome shotgun (WGS) entry which is preliminary data.</text>
</comment>
<evidence type="ECO:0000313" key="6">
    <source>
        <dbReference type="Proteomes" id="UP001336020"/>
    </source>
</evidence>
<evidence type="ECO:0000259" key="4">
    <source>
        <dbReference type="PROSITE" id="PS51387"/>
    </source>
</evidence>
<dbReference type="InterPro" id="IPR016169">
    <property type="entry name" value="FAD-bd_PCMH_sub2"/>
</dbReference>
<evidence type="ECO:0000313" key="5">
    <source>
        <dbReference type="EMBL" id="MEE2061006.1"/>
    </source>
</evidence>
<keyword evidence="6" id="KW-1185">Reference proteome</keyword>
<dbReference type="PANTHER" id="PTHR42659">
    <property type="entry name" value="XANTHINE DEHYDROGENASE SUBUNIT C-RELATED"/>
    <property type="match status" value="1"/>
</dbReference>
<keyword evidence="3" id="KW-0560">Oxidoreductase</keyword>
<dbReference type="InterPro" id="IPR036683">
    <property type="entry name" value="CO_DH_flav_C_dom_sf"/>
</dbReference>
<dbReference type="Pfam" id="PF00941">
    <property type="entry name" value="FAD_binding_5"/>
    <property type="match status" value="1"/>
</dbReference>
<protein>
    <submittedName>
        <fullName evidence="5">Xanthine dehydrogenase family protein subunit M</fullName>
    </submittedName>
</protein>
<dbReference type="Gene3D" id="3.30.43.10">
    <property type="entry name" value="Uridine Diphospho-n-acetylenolpyruvylglucosamine Reductase, domain 2"/>
    <property type="match status" value="1"/>
</dbReference>
<dbReference type="InterPro" id="IPR036318">
    <property type="entry name" value="FAD-bd_PCMH-like_sf"/>
</dbReference>
<dbReference type="Gene3D" id="3.30.390.50">
    <property type="entry name" value="CO dehydrogenase flavoprotein, C-terminal domain"/>
    <property type="match status" value="1"/>
</dbReference>
<dbReference type="EMBL" id="JAUTXY010000015">
    <property type="protein sequence ID" value="MEE2061006.1"/>
    <property type="molecule type" value="Genomic_DNA"/>
</dbReference>
<sequence>MKPSAFDYHAPGTATDAVALIAGLGDEAKFIAGGQSLMPMLNLRLAVFDHLVDLRKLAELRGIERRGDAVWIGAGTTHSTVGRSTELATAVPLLSRATPLIGHFQIRNRGTLGGSIAHGDGAAEYPAVALALDAEIEALSPRGSRTIPASEFFTGMWTTDLEADELLTGVSFPTWNGRSGFAIEEFARRAGDFALAGAAIAIRLDAASTLDRCAITLFGVAPTPVRVTAVESELLGRTIREIDADEIGRRALDSLDTVSDDLHGPAAYRRRVGATITARAWRRAVDEATAAREGSE</sequence>